<dbReference type="AlphaFoldDB" id="A0A558R6M5"/>
<accession>A0A558R6M5</accession>
<dbReference type="EMBL" id="VNIM01000026">
    <property type="protein sequence ID" value="TVV74978.1"/>
    <property type="molecule type" value="Genomic_DNA"/>
</dbReference>
<keyword evidence="2" id="KW-1185">Reference proteome</keyword>
<dbReference type="OrthoDB" id="8482033at2"/>
<dbReference type="RefSeq" id="WP_145150015.1">
    <property type="nucleotide sequence ID" value="NZ_VNIM01000026.1"/>
</dbReference>
<proteinExistence type="predicted"/>
<protein>
    <submittedName>
        <fullName evidence="1">Uncharacterized protein</fullName>
    </submittedName>
</protein>
<evidence type="ECO:0000313" key="1">
    <source>
        <dbReference type="EMBL" id="TVV74978.1"/>
    </source>
</evidence>
<comment type="caution">
    <text evidence="1">The sequence shown here is derived from an EMBL/GenBank/DDBJ whole genome shotgun (WGS) entry which is preliminary data.</text>
</comment>
<dbReference type="Proteomes" id="UP000318681">
    <property type="component" value="Unassembled WGS sequence"/>
</dbReference>
<evidence type="ECO:0000313" key="2">
    <source>
        <dbReference type="Proteomes" id="UP000318681"/>
    </source>
</evidence>
<gene>
    <name evidence="1" type="ORF">FOY91_08345</name>
</gene>
<name>A0A558R6M5_9SPHN</name>
<reference evidence="1 2" key="1">
    <citation type="submission" date="2019-07" db="EMBL/GenBank/DDBJ databases">
        <title>Sphingomonas solaris sp. nov., isolated from a solar panel from Boston, Massachusetts.</title>
        <authorList>
            <person name="Tanner K."/>
            <person name="Pascual J."/>
            <person name="Mancuso C."/>
            <person name="Pereto J."/>
            <person name="Khalil A."/>
            <person name="Vilanova C."/>
        </authorList>
    </citation>
    <scope>NUCLEOTIDE SEQUENCE [LARGE SCALE GENOMIC DNA]</scope>
    <source>
        <strain evidence="1 2">R4DWN</strain>
    </source>
</reference>
<organism evidence="1 2">
    <name type="scientific">Alterirhizorhabdus solaris</name>
    <dbReference type="NCBI Taxonomy" id="2529389"/>
    <lineage>
        <taxon>Bacteria</taxon>
        <taxon>Pseudomonadati</taxon>
        <taxon>Pseudomonadota</taxon>
        <taxon>Alphaproteobacteria</taxon>
        <taxon>Sphingomonadales</taxon>
        <taxon>Rhizorhabdaceae</taxon>
        <taxon>Alterirhizorhabdus</taxon>
    </lineage>
</organism>
<sequence>MFQETDVALSSADLMISSSRCGVTFMRMRSILLTMVCLGIPAVGQAAASSDYEVTYFREAALKNEVGHFYKPCGTGAARLTGKRTRFFVKSSSRCPGAGRPVGNGTLSCRFTDAGCTDALVGRLLPIRTPRPN</sequence>